<organism evidence="1 2">
    <name type="scientific">Candidatus Portnoybacteria bacterium CG06_land_8_20_14_3_00_39_12</name>
    <dbReference type="NCBI Taxonomy" id="1974809"/>
    <lineage>
        <taxon>Bacteria</taxon>
        <taxon>Candidatus Portnoyibacteriota</taxon>
    </lineage>
</organism>
<dbReference type="AlphaFoldDB" id="A0A2M7AXT3"/>
<name>A0A2M7AXT3_9BACT</name>
<sequence length="98" mass="11152">MFVILILEVIVMPARVLLTIIETDMEHVVIKDVYIGQGGEACTVLVGYDEVKRIFYFEIYNLGGDEVLKKVYLKNGQIFVANNDGRSDFDIKLDTSEF</sequence>
<comment type="caution">
    <text evidence="1">The sequence shown here is derived from an EMBL/GenBank/DDBJ whole genome shotgun (WGS) entry which is preliminary data.</text>
</comment>
<reference evidence="2" key="1">
    <citation type="submission" date="2017-09" db="EMBL/GenBank/DDBJ databases">
        <title>Depth-based differentiation of microbial function through sediment-hosted aquifers and enrichment of novel symbionts in the deep terrestrial subsurface.</title>
        <authorList>
            <person name="Probst A.J."/>
            <person name="Ladd B."/>
            <person name="Jarett J.K."/>
            <person name="Geller-Mcgrath D.E."/>
            <person name="Sieber C.M.K."/>
            <person name="Emerson J.B."/>
            <person name="Anantharaman K."/>
            <person name="Thomas B.C."/>
            <person name="Malmstrom R."/>
            <person name="Stieglmeier M."/>
            <person name="Klingl A."/>
            <person name="Woyke T."/>
            <person name="Ryan C.M."/>
            <person name="Banfield J.F."/>
        </authorList>
    </citation>
    <scope>NUCLEOTIDE SEQUENCE [LARGE SCALE GENOMIC DNA]</scope>
</reference>
<evidence type="ECO:0000313" key="2">
    <source>
        <dbReference type="Proteomes" id="UP000228775"/>
    </source>
</evidence>
<accession>A0A2M7AXT3</accession>
<dbReference type="Proteomes" id="UP000228775">
    <property type="component" value="Unassembled WGS sequence"/>
</dbReference>
<protein>
    <submittedName>
        <fullName evidence="1">Uncharacterized protein</fullName>
    </submittedName>
</protein>
<evidence type="ECO:0000313" key="1">
    <source>
        <dbReference type="EMBL" id="PIU75447.1"/>
    </source>
</evidence>
<proteinExistence type="predicted"/>
<gene>
    <name evidence="1" type="ORF">COS76_00735</name>
</gene>
<dbReference type="EMBL" id="PEVY01000015">
    <property type="protein sequence ID" value="PIU75447.1"/>
    <property type="molecule type" value="Genomic_DNA"/>
</dbReference>